<feature type="domain" description="Calcineurin-like phosphoesterase" evidence="10">
    <location>
        <begin position="5"/>
        <end position="201"/>
    </location>
</feature>
<dbReference type="NCBIfam" id="NF003743">
    <property type="entry name" value="PRK05340.1"/>
    <property type="match status" value="1"/>
</dbReference>
<dbReference type="CDD" id="cd07398">
    <property type="entry name" value="MPP_YbbF-LpxH"/>
    <property type="match status" value="1"/>
</dbReference>
<dbReference type="SUPFAM" id="SSF56300">
    <property type="entry name" value="Metallo-dependent phosphatases"/>
    <property type="match status" value="1"/>
</dbReference>
<dbReference type="GO" id="GO:0046872">
    <property type="term" value="F:metal ion binding"/>
    <property type="evidence" value="ECO:0007669"/>
    <property type="project" value="UniProtKB-KW"/>
</dbReference>
<dbReference type="AlphaFoldDB" id="A0A3B0WBC8"/>
<keyword evidence="2" id="KW-0444">Lipid biosynthesis</keyword>
<keyword evidence="8" id="KW-0472">Membrane</keyword>
<sequence>MQDTVFISDLHLLPERTDTLELFIKFTREIAAQADCLYILGDFLELWWGDDEPAPGYQKMFNSLSKLATNDKTEIFLMHGNRDFMIGNDLAQHCHFTIIDDPHKISLQNQNALLLHGDTLCTDDIEYQKFRQMARNPAWQQQFLSKSLEERYQIAQSIRNNSKQSTSEKDETIMDVNQDETDSVFIKNDIDLIIHGHTHRPMIHHKEVNGSKTTRVVLGDWHDHGSYLRINDTSGELKLQTYS</sequence>
<dbReference type="InterPro" id="IPR029052">
    <property type="entry name" value="Metallo-depent_PP-like"/>
</dbReference>
<dbReference type="PANTHER" id="PTHR34990">
    <property type="entry name" value="UDP-2,3-DIACYLGLUCOSAMINE HYDROLASE-RELATED"/>
    <property type="match status" value="1"/>
</dbReference>
<accession>A0A3B0WBC8</accession>
<keyword evidence="5" id="KW-0479">Metal-binding</keyword>
<evidence type="ECO:0000256" key="5">
    <source>
        <dbReference type="ARBA" id="ARBA00022723"/>
    </source>
</evidence>
<evidence type="ECO:0000313" key="11">
    <source>
        <dbReference type="EMBL" id="VAW52591.1"/>
    </source>
</evidence>
<dbReference type="NCBIfam" id="TIGR01854">
    <property type="entry name" value="lipid_A_lpxH"/>
    <property type="match status" value="1"/>
</dbReference>
<dbReference type="InterPro" id="IPR043461">
    <property type="entry name" value="LpxH-like"/>
</dbReference>
<evidence type="ECO:0000256" key="4">
    <source>
        <dbReference type="ARBA" id="ARBA00022556"/>
    </source>
</evidence>
<keyword evidence="9" id="KW-0464">Manganese</keyword>
<protein>
    <submittedName>
        <fullName evidence="11">UDP-2,3-diacylglucosamine diphosphatase</fullName>
        <ecNumber evidence="11">3.6.1.54</ecNumber>
    </submittedName>
</protein>
<keyword evidence="7" id="KW-0443">Lipid metabolism</keyword>
<name>A0A3B0WBC8_9ZZZZ</name>
<evidence type="ECO:0000256" key="6">
    <source>
        <dbReference type="ARBA" id="ARBA00022801"/>
    </source>
</evidence>
<keyword evidence="1" id="KW-1003">Cell membrane</keyword>
<gene>
    <name evidence="11" type="ORF">MNBD_GAMMA05-448</name>
</gene>
<proteinExistence type="inferred from homology"/>
<evidence type="ECO:0000259" key="10">
    <source>
        <dbReference type="Pfam" id="PF00149"/>
    </source>
</evidence>
<keyword evidence="6 11" id="KW-0378">Hydrolase</keyword>
<dbReference type="HAMAP" id="MF_00575">
    <property type="entry name" value="LpxH"/>
    <property type="match status" value="1"/>
</dbReference>
<reference evidence="11" key="1">
    <citation type="submission" date="2018-06" db="EMBL/GenBank/DDBJ databases">
        <authorList>
            <person name="Zhirakovskaya E."/>
        </authorList>
    </citation>
    <scope>NUCLEOTIDE SEQUENCE</scope>
</reference>
<dbReference type="GO" id="GO:0005737">
    <property type="term" value="C:cytoplasm"/>
    <property type="evidence" value="ECO:0007669"/>
    <property type="project" value="InterPro"/>
</dbReference>
<evidence type="ECO:0000256" key="7">
    <source>
        <dbReference type="ARBA" id="ARBA00023098"/>
    </source>
</evidence>
<evidence type="ECO:0000256" key="9">
    <source>
        <dbReference type="ARBA" id="ARBA00023211"/>
    </source>
</evidence>
<dbReference type="GO" id="GO:0008758">
    <property type="term" value="F:UDP-2,3-diacylglucosamine hydrolase activity"/>
    <property type="evidence" value="ECO:0007669"/>
    <property type="project" value="TreeGrafter"/>
</dbReference>
<dbReference type="EC" id="3.6.1.54" evidence="11"/>
<evidence type="ECO:0000256" key="3">
    <source>
        <dbReference type="ARBA" id="ARBA00022519"/>
    </source>
</evidence>
<dbReference type="InterPro" id="IPR010138">
    <property type="entry name" value="UDP-diacylglucosamine_Hdrlase"/>
</dbReference>
<dbReference type="Gene3D" id="3.60.21.10">
    <property type="match status" value="1"/>
</dbReference>
<evidence type="ECO:0000256" key="1">
    <source>
        <dbReference type="ARBA" id="ARBA00022475"/>
    </source>
</evidence>
<evidence type="ECO:0000256" key="8">
    <source>
        <dbReference type="ARBA" id="ARBA00023136"/>
    </source>
</evidence>
<dbReference type="GO" id="GO:0016020">
    <property type="term" value="C:membrane"/>
    <property type="evidence" value="ECO:0007669"/>
    <property type="project" value="GOC"/>
</dbReference>
<evidence type="ECO:0000256" key="2">
    <source>
        <dbReference type="ARBA" id="ARBA00022516"/>
    </source>
</evidence>
<dbReference type="EMBL" id="UOFE01000030">
    <property type="protein sequence ID" value="VAW52591.1"/>
    <property type="molecule type" value="Genomic_DNA"/>
</dbReference>
<dbReference type="PANTHER" id="PTHR34990:SF1">
    <property type="entry name" value="UDP-2,3-DIACYLGLUCOSAMINE HYDROLASE"/>
    <property type="match status" value="1"/>
</dbReference>
<organism evidence="11">
    <name type="scientific">hydrothermal vent metagenome</name>
    <dbReference type="NCBI Taxonomy" id="652676"/>
    <lineage>
        <taxon>unclassified sequences</taxon>
        <taxon>metagenomes</taxon>
        <taxon>ecological metagenomes</taxon>
    </lineage>
</organism>
<dbReference type="Pfam" id="PF00149">
    <property type="entry name" value="Metallophos"/>
    <property type="match status" value="1"/>
</dbReference>
<keyword evidence="3" id="KW-0997">Cell inner membrane</keyword>
<dbReference type="GO" id="GO:0009245">
    <property type="term" value="P:lipid A biosynthetic process"/>
    <property type="evidence" value="ECO:0007669"/>
    <property type="project" value="UniProtKB-KW"/>
</dbReference>
<dbReference type="InterPro" id="IPR004843">
    <property type="entry name" value="Calcineurin-like_PHP"/>
</dbReference>
<keyword evidence="4" id="KW-0441">Lipid A biosynthesis</keyword>